<organism evidence="3">
    <name type="scientific">Fagus sylvatica</name>
    <name type="common">Beechnut</name>
    <dbReference type="NCBI Taxonomy" id="28930"/>
    <lineage>
        <taxon>Eukaryota</taxon>
        <taxon>Viridiplantae</taxon>
        <taxon>Streptophyta</taxon>
        <taxon>Embryophyta</taxon>
        <taxon>Tracheophyta</taxon>
        <taxon>Spermatophyta</taxon>
        <taxon>Magnoliopsida</taxon>
        <taxon>eudicotyledons</taxon>
        <taxon>Gunneridae</taxon>
        <taxon>Pentapetalae</taxon>
        <taxon>rosids</taxon>
        <taxon>fabids</taxon>
        <taxon>Fagales</taxon>
        <taxon>Fagaceae</taxon>
        <taxon>Fagus</taxon>
    </lineage>
</organism>
<dbReference type="SUPFAM" id="SSF56219">
    <property type="entry name" value="DNase I-like"/>
    <property type="match status" value="1"/>
</dbReference>
<dbReference type="GO" id="GO:0003677">
    <property type="term" value="F:DNA binding"/>
    <property type="evidence" value="ECO:0007669"/>
    <property type="project" value="InterPro"/>
</dbReference>
<evidence type="ECO:0000259" key="2">
    <source>
        <dbReference type="PROSITE" id="PS50878"/>
    </source>
</evidence>
<feature type="compositionally biased region" description="Pro residues" evidence="1">
    <location>
        <begin position="1"/>
        <end position="34"/>
    </location>
</feature>
<dbReference type="SUPFAM" id="SSF56672">
    <property type="entry name" value="DNA/RNA polymerases"/>
    <property type="match status" value="1"/>
</dbReference>
<dbReference type="InterPro" id="IPR005135">
    <property type="entry name" value="Endo/exonuclease/phosphatase"/>
</dbReference>
<dbReference type="InterPro" id="IPR043502">
    <property type="entry name" value="DNA/RNA_pol_sf"/>
</dbReference>
<dbReference type="GO" id="GO:0006281">
    <property type="term" value="P:DNA repair"/>
    <property type="evidence" value="ECO:0007669"/>
    <property type="project" value="InterPro"/>
</dbReference>
<reference evidence="3" key="1">
    <citation type="submission" date="2018-02" db="EMBL/GenBank/DDBJ databases">
        <authorList>
            <person name="Cohen D.B."/>
            <person name="Kent A.D."/>
        </authorList>
    </citation>
    <scope>NUCLEOTIDE SEQUENCE</scope>
</reference>
<dbReference type="PANTHER" id="PTHR33116">
    <property type="entry name" value="REVERSE TRANSCRIPTASE ZINC-BINDING DOMAIN-CONTAINING PROTEIN-RELATED-RELATED"/>
    <property type="match status" value="1"/>
</dbReference>
<dbReference type="InterPro" id="IPR020847">
    <property type="entry name" value="AP_endonuclease_F1_BS"/>
</dbReference>
<evidence type="ECO:0000313" key="3">
    <source>
        <dbReference type="EMBL" id="SPD00313.1"/>
    </source>
</evidence>
<evidence type="ECO:0000256" key="1">
    <source>
        <dbReference type="SAM" id="MobiDB-lite"/>
    </source>
</evidence>
<dbReference type="GO" id="GO:0004519">
    <property type="term" value="F:endonuclease activity"/>
    <property type="evidence" value="ECO:0007669"/>
    <property type="project" value="InterPro"/>
</dbReference>
<dbReference type="Pfam" id="PF03372">
    <property type="entry name" value="Exo_endo_phos"/>
    <property type="match status" value="1"/>
</dbReference>
<feature type="compositionally biased region" description="Polar residues" evidence="1">
    <location>
        <begin position="100"/>
        <end position="109"/>
    </location>
</feature>
<dbReference type="InterPro" id="IPR026960">
    <property type="entry name" value="RVT-Znf"/>
</dbReference>
<dbReference type="CDD" id="cd01650">
    <property type="entry name" value="RT_nLTR_like"/>
    <property type="match status" value="1"/>
</dbReference>
<name>A0A2N9GLC9_FAGSY</name>
<dbReference type="EMBL" id="OIVN01002072">
    <property type="protein sequence ID" value="SPD00313.1"/>
    <property type="molecule type" value="Genomic_DNA"/>
</dbReference>
<accession>A0A2N9GLC9</accession>
<feature type="region of interest" description="Disordered" evidence="1">
    <location>
        <begin position="1"/>
        <end position="126"/>
    </location>
</feature>
<protein>
    <recommendedName>
        <fullName evidence="2">Reverse transcriptase domain-containing protein</fullName>
    </recommendedName>
</protein>
<proteinExistence type="predicted"/>
<feature type="domain" description="Reverse transcriptase" evidence="2">
    <location>
        <begin position="1087"/>
        <end position="1367"/>
    </location>
</feature>
<dbReference type="PROSITE" id="PS00726">
    <property type="entry name" value="AP_NUCLEASE_F1_1"/>
    <property type="match status" value="1"/>
</dbReference>
<dbReference type="PANTHER" id="PTHR33116:SF78">
    <property type="entry name" value="OS12G0587133 PROTEIN"/>
    <property type="match status" value="1"/>
</dbReference>
<dbReference type="InterPro" id="IPR036691">
    <property type="entry name" value="Endo/exonu/phosph_ase_sf"/>
</dbReference>
<sequence>MSAHPPTPLPNPPPLPPPPPYHPPPPFHPFPHSYPQPFLFYPNHGWTPPPIPTQPYHQPIIPGHQSPSSQNTTLPPPQKQPILIPPNTHHKNQQPPPTQPKFQYQQTASLPKKPHYTQEPPKPPNTIHIDNKLFQISMGGGRAYPFCITERKFKTILGKIWLGLKDMVWLGNTIEKAASKDTVGDFFRHHRDGYKAIHVIRRSNQNGQYLEISEFHSGSRQGVLRIPTGVARKGWLQLATLCKGIQTKHTASNVHRGVVAGAGVREKEVAGTKPNITHRNRKFQNSVTDAMKKAVGSISVNMPKDKVNARVTLNLNLELSCGPEGEWVISRAEVQKQEPMWFEINKPGQQHVGSSSRPTSRQVWRPKAQQANPSNSLTTANTRVLNTETVALPEEKLREPETHVMTHEGSDRAEGSWALQLRQGQRIFVPELPPLPLSPNPFYALSSTVLEMEPREQNGIPATWALEEFEHTSSMAEAPMEHTGTPATWALESFERTSSMAESELHSSTCGDGSEWEEHADWVEPLAVEYPGLEATGVPEIQVDTVQPGNPKVISGPQSDWVTEKMQEFGVVLGASYEGFEDRVLALLCAIEAESRPTKSGVASGKEKPRVPRELRNLISNVNYEGGSTRRTTSLWKADVVCLQETKLTAITQSLVRSLWRCRYVDWINLDSVGASGGIILMWDKRVVERTDEAVGRFSLSVRFREIASGFEWAYSGVYGPIRAVDRNLMWEELAGIASWWEVPWCVGGDFNIVRYPSERVGSTTLSHSMRDFSEFIFTMGLLDLPMEGGNFTWSNARSRSRLDRFLCSSSLIDHFSNIVQRRLPRLLSDHFPILLNCGFMQKRKSPFRFENMWLKSVGFHAMVKQWWDSYLYSGSPSYVLVQKLKSLKIDLRRWNKDVFGDVNSRKNDLQVQIQDFDLLEETRPLSVEEGVMKDHLKADLEKVLLLEEIKWRQSSRATWLREGDKNTKFFHRVANSNRRFNTIDHLVVNGVETTAQSEIGDGLVKFYQGLFSDENVRRPLLDGLDFSSIEESDRVLLDRSFTEDEVWGVVKNMAGDKAPGPDGFSLAFFQSCWDIIKQDVMRVFHDFHDSRNFVKSINVTFLALIPKKPGARECKDFRPISLITGMYKIIAKVLANRLSEVLSKLISASQNAFVGGRQILDSVLVANEGLDSRLKSGSPGMLCKLDIEKAYDHVNWNFLLYMLRRCGFSERWRQWIYTCISTARFSVLVNGSAHGFFTTSRGLRQGDPLSPLLFIIVMEALSRMLERAVAGGYISGFSVGDSTGAELSISHSLFADDTLIFCGAESEQAWHLRGVFIWFQAISGLKINLSKSELVPVGTVQNVPELASILGCHVASLPLTYLGLPLGASFKSKSIWAGVVERMEKRLAGWKRMYLSKGGRVTLIKSTLSSLPTYYLSLFPIPMSIASRIEKLQRDFLWGGREDERKFHLVNWKTACLPLQGGGLGIRNMAIFNKALLGKWLWRYSTESSSLWRQVIDSKYGGQERDWCSNIVRSTHGVSLWKHIRAGWDVFSNHISHKLGDGSRIRFWHDTWCGDLPLKQQFPMLYLLTRAPEARVADFCHLQGSNYVWDISFIRAVQDWELEMVDSFMTLLYSHSIRPGVVDSLWWIPSHKGNFEVRSFYYTLVHPHPQGKFPWQRVWKAKAPSRVAFFVWTAALGKLLTIDNLRKRQLIIMEWCCMCKLSGETGNHLLLHCPIAWELWTMVLSIFGTTWVMPWGVEGLLSCWTGPCGKSEAGKIWKMTPHCLMWCLWQERNDRTFNGVENSIPALKFKFLLTLLEWSKASHLDPSCSLSDMLDICSVCL</sequence>
<dbReference type="InterPro" id="IPR000477">
    <property type="entry name" value="RT_dom"/>
</dbReference>
<gene>
    <name evidence="3" type="ORF">FSB_LOCUS28195</name>
</gene>
<dbReference type="Pfam" id="PF13966">
    <property type="entry name" value="zf-RVT"/>
    <property type="match status" value="1"/>
</dbReference>
<dbReference type="Gene3D" id="3.60.10.10">
    <property type="entry name" value="Endonuclease/exonuclease/phosphatase"/>
    <property type="match status" value="1"/>
</dbReference>
<dbReference type="PROSITE" id="PS50878">
    <property type="entry name" value="RT_POL"/>
    <property type="match status" value="1"/>
</dbReference>
<dbReference type="Pfam" id="PF00078">
    <property type="entry name" value="RVT_1"/>
    <property type="match status" value="1"/>
</dbReference>